<gene>
    <name evidence="2" type="ORF">RCL2_000228000</name>
    <name evidence="1" type="ORF">RclHR1_07910009</name>
</gene>
<reference evidence="1 3" key="1">
    <citation type="submission" date="2017-11" db="EMBL/GenBank/DDBJ databases">
        <title>The genome of Rhizophagus clarus HR1 reveals common genetic basis of auxotrophy among arbuscular mycorrhizal fungi.</title>
        <authorList>
            <person name="Kobayashi Y."/>
        </authorList>
    </citation>
    <scope>NUCLEOTIDE SEQUENCE [LARGE SCALE GENOMIC DNA]</scope>
    <source>
        <strain evidence="1 3">HR1</strain>
    </source>
</reference>
<dbReference type="Proteomes" id="UP000615446">
    <property type="component" value="Unassembled WGS sequence"/>
</dbReference>
<sequence>MYWGAAKRHTLEHCDYTWSGLQKTVPEALNSISLVEIRRFSRKSWRYIDIYRKGITGKLAVFAEISVPDDA</sequence>
<organism evidence="1 3">
    <name type="scientific">Rhizophagus clarus</name>
    <dbReference type="NCBI Taxonomy" id="94130"/>
    <lineage>
        <taxon>Eukaryota</taxon>
        <taxon>Fungi</taxon>
        <taxon>Fungi incertae sedis</taxon>
        <taxon>Mucoromycota</taxon>
        <taxon>Glomeromycotina</taxon>
        <taxon>Glomeromycetes</taxon>
        <taxon>Glomerales</taxon>
        <taxon>Glomeraceae</taxon>
        <taxon>Rhizophagus</taxon>
    </lineage>
</organism>
<dbReference type="AlphaFoldDB" id="A0A2Z6SDL7"/>
<dbReference type="Proteomes" id="UP000247702">
    <property type="component" value="Unassembled WGS sequence"/>
</dbReference>
<evidence type="ECO:0000313" key="3">
    <source>
        <dbReference type="Proteomes" id="UP000247702"/>
    </source>
</evidence>
<keyword evidence="3" id="KW-1185">Reference proteome</keyword>
<reference evidence="2" key="2">
    <citation type="submission" date="2019-10" db="EMBL/GenBank/DDBJ databases">
        <title>Conservation and host-specific expression of non-tandemly repeated heterogenous ribosome RNA gene in arbuscular mycorrhizal fungi.</title>
        <authorList>
            <person name="Maeda T."/>
            <person name="Kobayashi Y."/>
            <person name="Nakagawa T."/>
            <person name="Ezawa T."/>
            <person name="Yamaguchi K."/>
            <person name="Bino T."/>
            <person name="Nishimoto Y."/>
            <person name="Shigenobu S."/>
            <person name="Kawaguchi M."/>
        </authorList>
    </citation>
    <scope>NUCLEOTIDE SEQUENCE</scope>
    <source>
        <strain evidence="2">HR1</strain>
    </source>
</reference>
<proteinExistence type="predicted"/>
<protein>
    <submittedName>
        <fullName evidence="1">Uncharacterized protein</fullName>
    </submittedName>
</protein>
<dbReference type="OrthoDB" id="10044727at2759"/>
<dbReference type="EMBL" id="BLAL01000012">
    <property type="protein sequence ID" value="GES74816.1"/>
    <property type="molecule type" value="Genomic_DNA"/>
</dbReference>
<name>A0A2Z6SDL7_9GLOM</name>
<dbReference type="EMBL" id="BEXD01004194">
    <property type="protein sequence ID" value="GBC08120.1"/>
    <property type="molecule type" value="Genomic_DNA"/>
</dbReference>
<comment type="caution">
    <text evidence="1">The sequence shown here is derived from an EMBL/GenBank/DDBJ whole genome shotgun (WGS) entry which is preliminary data.</text>
</comment>
<evidence type="ECO:0000313" key="2">
    <source>
        <dbReference type="EMBL" id="GES74816.1"/>
    </source>
</evidence>
<evidence type="ECO:0000313" key="1">
    <source>
        <dbReference type="EMBL" id="GBC08120.1"/>
    </source>
</evidence>
<accession>A0A2Z6SDL7</accession>